<evidence type="ECO:0000256" key="1">
    <source>
        <dbReference type="SAM" id="Phobius"/>
    </source>
</evidence>
<reference evidence="3" key="1">
    <citation type="submission" date="2016-10" db="EMBL/GenBank/DDBJ databases">
        <authorList>
            <person name="Varghese N."/>
            <person name="Submissions S."/>
        </authorList>
    </citation>
    <scope>NUCLEOTIDE SEQUENCE [LARGE SCALE GENOMIC DNA]</scope>
    <source>
        <strain evidence="3">DSM 24767</strain>
    </source>
</reference>
<proteinExistence type="predicted"/>
<dbReference type="STRING" id="1095778.SAMN04489842_2497"/>
<dbReference type="EMBL" id="FNLC01000002">
    <property type="protein sequence ID" value="SDR14212.1"/>
    <property type="molecule type" value="Genomic_DNA"/>
</dbReference>
<accession>A0A1H1GLX5</accession>
<dbReference type="AlphaFoldDB" id="A0A1H1GLX5"/>
<sequence>MVVELVAGFLFFVVASYAGTRLALWHHDGGRFADTWLSDWTTPNHDEYIVDDSKKESSDARDRSERDR</sequence>
<keyword evidence="1" id="KW-1133">Transmembrane helix</keyword>
<keyword evidence="1" id="KW-0472">Membrane</keyword>
<name>A0A1H1GLX5_NATTX</name>
<feature type="transmembrane region" description="Helical" evidence="1">
    <location>
        <begin position="6"/>
        <end position="24"/>
    </location>
</feature>
<keyword evidence="3" id="KW-1185">Reference proteome</keyword>
<keyword evidence="1" id="KW-0812">Transmembrane</keyword>
<gene>
    <name evidence="2" type="ORF">SAMN04489842_2497</name>
</gene>
<organism evidence="2 3">
    <name type="scientific">Natronobacterium texcoconense</name>
    <dbReference type="NCBI Taxonomy" id="1095778"/>
    <lineage>
        <taxon>Archaea</taxon>
        <taxon>Methanobacteriati</taxon>
        <taxon>Methanobacteriota</taxon>
        <taxon>Stenosarchaea group</taxon>
        <taxon>Halobacteria</taxon>
        <taxon>Halobacteriales</taxon>
        <taxon>Natrialbaceae</taxon>
        <taxon>Natronobacterium</taxon>
    </lineage>
</organism>
<protein>
    <submittedName>
        <fullName evidence="2">Uncharacterized protein</fullName>
    </submittedName>
</protein>
<dbReference type="Proteomes" id="UP000198848">
    <property type="component" value="Unassembled WGS sequence"/>
</dbReference>
<evidence type="ECO:0000313" key="2">
    <source>
        <dbReference type="EMBL" id="SDR14212.1"/>
    </source>
</evidence>
<dbReference type="RefSeq" id="WP_090382166.1">
    <property type="nucleotide sequence ID" value="NZ_FNLC01000002.1"/>
</dbReference>
<evidence type="ECO:0000313" key="3">
    <source>
        <dbReference type="Proteomes" id="UP000198848"/>
    </source>
</evidence>